<dbReference type="EMBL" id="CABDUW010003579">
    <property type="protein sequence ID" value="VTJ89462.1"/>
    <property type="molecule type" value="Genomic_DNA"/>
</dbReference>
<organism evidence="2 3">
    <name type="scientific">Marmota monax</name>
    <name type="common">Woodchuck</name>
    <dbReference type="NCBI Taxonomy" id="9995"/>
    <lineage>
        <taxon>Eukaryota</taxon>
        <taxon>Metazoa</taxon>
        <taxon>Chordata</taxon>
        <taxon>Craniata</taxon>
        <taxon>Vertebrata</taxon>
        <taxon>Euteleostomi</taxon>
        <taxon>Mammalia</taxon>
        <taxon>Eutheria</taxon>
        <taxon>Euarchontoglires</taxon>
        <taxon>Glires</taxon>
        <taxon>Rodentia</taxon>
        <taxon>Sciuromorpha</taxon>
        <taxon>Sciuridae</taxon>
        <taxon>Xerinae</taxon>
        <taxon>Marmotini</taxon>
        <taxon>Marmota</taxon>
    </lineage>
</organism>
<comment type="caution">
    <text evidence="2">The sequence shown here is derived from an EMBL/GenBank/DDBJ whole genome shotgun (WGS) entry which is preliminary data.</text>
</comment>
<protein>
    <submittedName>
        <fullName evidence="2">Uncharacterized protein</fullName>
    </submittedName>
</protein>
<evidence type="ECO:0000256" key="1">
    <source>
        <dbReference type="SAM" id="MobiDB-lite"/>
    </source>
</evidence>
<feature type="non-terminal residue" evidence="2">
    <location>
        <position position="88"/>
    </location>
</feature>
<keyword evidence="3" id="KW-1185">Reference proteome</keyword>
<accession>A0A5E4D8F7</accession>
<name>A0A5E4D8F7_MARMO</name>
<feature type="compositionally biased region" description="Polar residues" evidence="1">
    <location>
        <begin position="54"/>
        <end position="67"/>
    </location>
</feature>
<feature type="non-terminal residue" evidence="2">
    <location>
        <position position="1"/>
    </location>
</feature>
<evidence type="ECO:0000313" key="2">
    <source>
        <dbReference type="EMBL" id="VTJ89462.1"/>
    </source>
</evidence>
<dbReference type="Proteomes" id="UP000335636">
    <property type="component" value="Unassembled WGS sequence"/>
</dbReference>
<dbReference type="AlphaFoldDB" id="A0A5E4D8F7"/>
<reference evidence="2" key="1">
    <citation type="submission" date="2019-04" db="EMBL/GenBank/DDBJ databases">
        <authorList>
            <person name="Alioto T."/>
            <person name="Alioto T."/>
        </authorList>
    </citation>
    <scope>NUCLEOTIDE SEQUENCE [LARGE SCALE GENOMIC DNA]</scope>
</reference>
<feature type="region of interest" description="Disordered" evidence="1">
    <location>
        <begin position="50"/>
        <end position="72"/>
    </location>
</feature>
<gene>
    <name evidence="2" type="ORF">MONAX_5E011762</name>
</gene>
<proteinExistence type="predicted"/>
<sequence>PLDNYPDSPHSDVKPPAAYVINSGCNQRALVGAERSNQVPKLLSECGGTCPGPLSQTSPRKPTSSGFQLLAQPLPGPRERLLRMAKAL</sequence>
<evidence type="ECO:0000313" key="3">
    <source>
        <dbReference type="Proteomes" id="UP000335636"/>
    </source>
</evidence>